<dbReference type="InterPro" id="IPR019405">
    <property type="entry name" value="Lactonase_7-beta_prop"/>
</dbReference>
<dbReference type="PANTHER" id="PTHR30344">
    <property type="entry name" value="6-PHOSPHOGLUCONOLACTONASE-RELATED"/>
    <property type="match status" value="1"/>
</dbReference>
<proteinExistence type="inferred from homology"/>
<comment type="caution">
    <text evidence="3">The sequence shown here is derived from an EMBL/GenBank/DDBJ whole genome shotgun (WGS) entry which is preliminary data.</text>
</comment>
<dbReference type="AlphaFoldDB" id="A0A0D1JI76"/>
<evidence type="ECO:0000313" key="3">
    <source>
        <dbReference type="EMBL" id="KIU12269.1"/>
    </source>
</evidence>
<dbReference type="Pfam" id="PF10282">
    <property type="entry name" value="Lactonase"/>
    <property type="match status" value="1"/>
</dbReference>
<dbReference type="Gene3D" id="2.130.10.10">
    <property type="entry name" value="YVTN repeat-like/Quinoprotein amine dehydrogenase"/>
    <property type="match status" value="1"/>
</dbReference>
<organism evidence="3 4">
    <name type="scientific">Bacillus subtilis</name>
    <dbReference type="NCBI Taxonomy" id="1423"/>
    <lineage>
        <taxon>Bacteria</taxon>
        <taxon>Bacillati</taxon>
        <taxon>Bacillota</taxon>
        <taxon>Bacilli</taxon>
        <taxon>Bacillales</taxon>
        <taxon>Bacillaceae</taxon>
        <taxon>Bacillus</taxon>
    </lineage>
</organism>
<feature type="region of interest" description="Disordered" evidence="2">
    <location>
        <begin position="125"/>
        <end position="151"/>
    </location>
</feature>
<evidence type="ECO:0000313" key="4">
    <source>
        <dbReference type="Proteomes" id="UP000032247"/>
    </source>
</evidence>
<comment type="similarity">
    <text evidence="1">Belongs to the cycloisomerase 2 family.</text>
</comment>
<dbReference type="EMBL" id="JXBC01000002">
    <property type="protein sequence ID" value="KIU12269.1"/>
    <property type="molecule type" value="Genomic_DNA"/>
</dbReference>
<reference evidence="3 4" key="1">
    <citation type="submission" date="2014-12" db="EMBL/GenBank/DDBJ databases">
        <title>Comparative genome analysis of Bacillus coagulans HM-08, Clostridium butyricum HM-68, Bacillus subtilis HM-66 and Bacillus licheniformis BL-09.</title>
        <authorList>
            <person name="Zhang H."/>
        </authorList>
    </citation>
    <scope>NUCLEOTIDE SEQUENCE [LARGE SCALE GENOMIC DNA]</scope>
    <source>
        <strain evidence="3 4">HM-66</strain>
    </source>
</reference>
<accession>A0A0D1JI76</accession>
<dbReference type="PATRIC" id="fig|1423.173.peg.1154"/>
<dbReference type="FunFam" id="2.130.10.10:FF:000306">
    <property type="entry name" value="3-carboxymuconate cyclase"/>
    <property type="match status" value="1"/>
</dbReference>
<gene>
    <name evidence="3" type="ORF">SC09_Contig19orf00692</name>
</gene>
<dbReference type="InterPro" id="IPR015943">
    <property type="entry name" value="WD40/YVTN_repeat-like_dom_sf"/>
</dbReference>
<evidence type="ECO:0008006" key="5">
    <source>
        <dbReference type="Google" id="ProtNLM"/>
    </source>
</evidence>
<dbReference type="InterPro" id="IPR050282">
    <property type="entry name" value="Cycloisomerase_2"/>
</dbReference>
<evidence type="ECO:0000256" key="1">
    <source>
        <dbReference type="ARBA" id="ARBA00005564"/>
    </source>
</evidence>
<dbReference type="PANTHER" id="PTHR30344:SF1">
    <property type="entry name" value="6-PHOSPHOGLUCONOLACTONASE"/>
    <property type="match status" value="1"/>
</dbReference>
<dbReference type="GO" id="GO:0017057">
    <property type="term" value="F:6-phosphogluconolactonase activity"/>
    <property type="evidence" value="ECO:0007669"/>
    <property type="project" value="TreeGrafter"/>
</dbReference>
<dbReference type="Proteomes" id="UP000032247">
    <property type="component" value="Unassembled WGS sequence"/>
</dbReference>
<name>A0A0D1JI76_BACIU</name>
<dbReference type="SUPFAM" id="SSF51004">
    <property type="entry name" value="C-terminal (heme d1) domain of cytochrome cd1-nitrite reductase"/>
    <property type="match status" value="1"/>
</dbReference>
<evidence type="ECO:0000256" key="2">
    <source>
        <dbReference type="SAM" id="MobiDB-lite"/>
    </source>
</evidence>
<protein>
    <recommendedName>
        <fullName evidence="5">6-phosphogluconolactonase</fullName>
    </recommendedName>
</protein>
<sequence length="349" mass="38437">MTKYIGYVGTYTKGGSEGIYSFELDTEKKALSEPKLAAKLGNPTYVAPNKNNTILYSIEKADSQGGVAAYQIDKNSGELTFLNHQLIDGPSPCHVSVDDQNQFVLTANYHSGKVHVFPVQEDGSLQSPVSEAAHTGKGPHERQEKPHTHYAGFTPEHNYVVAVDLGIDKLYTYKLNDGVLTESGSHSFAPGAGPRHIAFHPKEKYAYVMTELSNEVIALEYNPTAGEFREIQVVSAIPDDFTDNSQGSAIHVTQDGRFVYVANRGHDSIAVFEVNQYSGELAFVERVSTEGNWPRDFVFDPTEGFLVASNEETGNLVLFERDKETGRLTLLPSTVSVPYPVCVKFLHQI</sequence>
<dbReference type="GO" id="GO:0005829">
    <property type="term" value="C:cytosol"/>
    <property type="evidence" value="ECO:0007669"/>
    <property type="project" value="TreeGrafter"/>
</dbReference>
<dbReference type="STRING" id="483913.AN935_06770"/>
<feature type="compositionally biased region" description="Basic and acidic residues" evidence="2">
    <location>
        <begin position="138"/>
        <end position="147"/>
    </location>
</feature>
<dbReference type="InterPro" id="IPR011048">
    <property type="entry name" value="Haem_d1_sf"/>
</dbReference>